<dbReference type="EMBL" id="CP029551">
    <property type="protein sequence ID" value="AWN37789.1"/>
    <property type="molecule type" value="Genomic_DNA"/>
</dbReference>
<dbReference type="KEGG" id="meti:DK427_20345"/>
<evidence type="ECO:0000313" key="3">
    <source>
        <dbReference type="Proteomes" id="UP000246058"/>
    </source>
</evidence>
<evidence type="ECO:0000313" key="2">
    <source>
        <dbReference type="EMBL" id="AWN37789.1"/>
    </source>
</evidence>
<keyword evidence="1" id="KW-1133">Transmembrane helix</keyword>
<keyword evidence="1" id="KW-0472">Membrane</keyword>
<feature type="transmembrane region" description="Helical" evidence="1">
    <location>
        <begin position="49"/>
        <end position="78"/>
    </location>
</feature>
<sequence length="84" mass="8594">MSERPSSLVWSPIRAFAALFISAMTLGAAVLIAASALIIAVLISNAGGLIFQLVIASIKILGPVVMAIVILTSVLLSFGRSAQA</sequence>
<organism evidence="2 3">
    <name type="scientific">Methylobacterium radiodurans</name>
    <dbReference type="NCBI Taxonomy" id="2202828"/>
    <lineage>
        <taxon>Bacteria</taxon>
        <taxon>Pseudomonadati</taxon>
        <taxon>Pseudomonadota</taxon>
        <taxon>Alphaproteobacteria</taxon>
        <taxon>Hyphomicrobiales</taxon>
        <taxon>Methylobacteriaceae</taxon>
        <taxon>Methylobacterium</taxon>
    </lineage>
</organism>
<dbReference type="Proteomes" id="UP000246058">
    <property type="component" value="Chromosome"/>
</dbReference>
<accession>A0A2U8VVG7</accession>
<name>A0A2U8VVG7_9HYPH</name>
<dbReference type="AlphaFoldDB" id="A0A2U8VVG7"/>
<evidence type="ECO:0000256" key="1">
    <source>
        <dbReference type="SAM" id="Phobius"/>
    </source>
</evidence>
<reference evidence="2 3" key="1">
    <citation type="submission" date="2018-05" db="EMBL/GenBank/DDBJ databases">
        <title>Complete Genome Sequence of Methylobacterium sp. 17Sr1-43.</title>
        <authorList>
            <person name="Srinivasan S."/>
        </authorList>
    </citation>
    <scope>NUCLEOTIDE SEQUENCE [LARGE SCALE GENOMIC DNA]</scope>
    <source>
        <strain evidence="2 3">17Sr1-43</strain>
    </source>
</reference>
<keyword evidence="3" id="KW-1185">Reference proteome</keyword>
<keyword evidence="1" id="KW-0812">Transmembrane</keyword>
<protein>
    <submittedName>
        <fullName evidence="2">Uncharacterized protein</fullName>
    </submittedName>
</protein>
<gene>
    <name evidence="2" type="ORF">DK427_20345</name>
</gene>
<dbReference type="OrthoDB" id="8005460at2"/>
<proteinExistence type="predicted"/>
<feature type="transmembrane region" description="Helical" evidence="1">
    <location>
        <begin position="12"/>
        <end position="43"/>
    </location>
</feature>
<dbReference type="RefSeq" id="WP_109952855.1">
    <property type="nucleotide sequence ID" value="NZ_CP029551.1"/>
</dbReference>